<evidence type="ECO:0008006" key="3">
    <source>
        <dbReference type="Google" id="ProtNLM"/>
    </source>
</evidence>
<dbReference type="AlphaFoldDB" id="A0AAU8AE28"/>
<keyword evidence="1" id="KW-0812">Transmembrane</keyword>
<accession>A0AAU8AE28</accession>
<name>A0AAU8AE28_9RHOB</name>
<organism evidence="2">
    <name type="scientific">Alloyangia sp. H15</name>
    <dbReference type="NCBI Taxonomy" id="3029062"/>
    <lineage>
        <taxon>Bacteria</taxon>
        <taxon>Pseudomonadati</taxon>
        <taxon>Pseudomonadota</taxon>
        <taxon>Alphaproteobacteria</taxon>
        <taxon>Rhodobacterales</taxon>
        <taxon>Roseobacteraceae</taxon>
        <taxon>Alloyangia</taxon>
    </lineage>
</organism>
<protein>
    <recommendedName>
        <fullName evidence="3">Gene transfer agent protein</fullName>
    </recommendedName>
</protein>
<sequence>MHERGLAYEPFACAPALRLEAHERLSALQIAALEDRLMRLEAVLERLERRLWLAVYGVAAGLLAQAAEGLFTMTP</sequence>
<reference evidence="2" key="1">
    <citation type="submission" date="2023-02" db="EMBL/GenBank/DDBJ databases">
        <title>Description and genomic characterization of Salipiger bruguierae sp. nov., isolated from the sediment of mangrove plant Bruguiera sexangula.</title>
        <authorList>
            <person name="Long M."/>
        </authorList>
    </citation>
    <scope>NUCLEOTIDE SEQUENCE</scope>
    <source>
        <strain evidence="2">H15</strain>
    </source>
</reference>
<gene>
    <name evidence="2" type="ORF">PVT71_11885</name>
</gene>
<evidence type="ECO:0000313" key="2">
    <source>
        <dbReference type="EMBL" id="XCC93172.1"/>
    </source>
</evidence>
<keyword evidence="1" id="KW-1133">Transmembrane helix</keyword>
<feature type="transmembrane region" description="Helical" evidence="1">
    <location>
        <begin position="51"/>
        <end position="71"/>
    </location>
</feature>
<proteinExistence type="predicted"/>
<evidence type="ECO:0000256" key="1">
    <source>
        <dbReference type="SAM" id="Phobius"/>
    </source>
</evidence>
<dbReference type="EMBL" id="CP123384">
    <property type="protein sequence ID" value="XCC93172.1"/>
    <property type="molecule type" value="Genomic_DNA"/>
</dbReference>
<dbReference type="RefSeq" id="WP_353471997.1">
    <property type="nucleotide sequence ID" value="NZ_CP123384.1"/>
</dbReference>
<keyword evidence="1" id="KW-0472">Membrane</keyword>